<sequence>METEFSGIEQRLERLKKCLIKLEPFKEKSKKEFYQDEYLQDIVERNLKFVKTVPCHFFRDY</sequence>
<reference evidence="1" key="1">
    <citation type="journal article" date="2014" name="Front. Microbiol.">
        <title>High frequency of phylogenetically diverse reductive dehalogenase-homologous genes in deep subseafloor sedimentary metagenomes.</title>
        <authorList>
            <person name="Kawai M."/>
            <person name="Futagami T."/>
            <person name="Toyoda A."/>
            <person name="Takaki Y."/>
            <person name="Nishi S."/>
            <person name="Hori S."/>
            <person name="Arai W."/>
            <person name="Tsubouchi T."/>
            <person name="Morono Y."/>
            <person name="Uchiyama I."/>
            <person name="Ito T."/>
            <person name="Fujiyama A."/>
            <person name="Inagaki F."/>
            <person name="Takami H."/>
        </authorList>
    </citation>
    <scope>NUCLEOTIDE SEQUENCE</scope>
    <source>
        <strain evidence="1">Expedition CK06-06</strain>
    </source>
</reference>
<dbReference type="AlphaFoldDB" id="X1F069"/>
<proteinExistence type="predicted"/>
<accession>X1F069</accession>
<protein>
    <submittedName>
        <fullName evidence="1">Uncharacterized protein</fullName>
    </submittedName>
</protein>
<name>X1F069_9ZZZZ</name>
<dbReference type="EMBL" id="BARU01001975">
    <property type="protein sequence ID" value="GAH22799.1"/>
    <property type="molecule type" value="Genomic_DNA"/>
</dbReference>
<gene>
    <name evidence="1" type="ORF">S03H2_04866</name>
</gene>
<organism evidence="1">
    <name type="scientific">marine sediment metagenome</name>
    <dbReference type="NCBI Taxonomy" id="412755"/>
    <lineage>
        <taxon>unclassified sequences</taxon>
        <taxon>metagenomes</taxon>
        <taxon>ecological metagenomes</taxon>
    </lineage>
</organism>
<evidence type="ECO:0000313" key="1">
    <source>
        <dbReference type="EMBL" id="GAH22799.1"/>
    </source>
</evidence>
<comment type="caution">
    <text evidence="1">The sequence shown here is derived from an EMBL/GenBank/DDBJ whole genome shotgun (WGS) entry which is preliminary data.</text>
</comment>